<dbReference type="InterPro" id="IPR000835">
    <property type="entry name" value="HTH_MarR-typ"/>
</dbReference>
<dbReference type="Pfam" id="PF01047">
    <property type="entry name" value="MarR"/>
    <property type="match status" value="1"/>
</dbReference>
<dbReference type="InterPro" id="IPR039422">
    <property type="entry name" value="MarR/SlyA-like"/>
</dbReference>
<dbReference type="PROSITE" id="PS50995">
    <property type="entry name" value="HTH_MARR_2"/>
    <property type="match status" value="1"/>
</dbReference>
<dbReference type="Proteomes" id="UP000219559">
    <property type="component" value="Unassembled WGS sequence"/>
</dbReference>
<proteinExistence type="predicted"/>
<dbReference type="Gene3D" id="1.10.10.10">
    <property type="entry name" value="Winged helix-like DNA-binding domain superfamily/Winged helix DNA-binding domain"/>
    <property type="match status" value="1"/>
</dbReference>
<reference evidence="2 3" key="1">
    <citation type="submission" date="2017-04" db="EMBL/GenBank/DDBJ databases">
        <title>A new member of the family Flavobacteriaceae isolated from ascidians.</title>
        <authorList>
            <person name="Chen L."/>
        </authorList>
    </citation>
    <scope>NUCLEOTIDE SEQUENCE [LARGE SCALE GENOMIC DNA]</scope>
    <source>
        <strain evidence="2 3">HQA918</strain>
    </source>
</reference>
<accession>A0A2A4G6B9</accession>
<dbReference type="SUPFAM" id="SSF46785">
    <property type="entry name" value="Winged helix' DNA-binding domain"/>
    <property type="match status" value="1"/>
</dbReference>
<dbReference type="RefSeq" id="WP_097443456.1">
    <property type="nucleotide sequence ID" value="NZ_NBWU01000005.1"/>
</dbReference>
<dbReference type="PANTHER" id="PTHR33164:SF57">
    <property type="entry name" value="MARR-FAMILY TRANSCRIPTIONAL REGULATOR"/>
    <property type="match status" value="1"/>
</dbReference>
<sequence>MEVEKIIQTKVNMPLPSRTAIHLSLVCQSVKERMNLAMESMDTTLQHFNVLRILRGQKGSPINLSGINSRMVTKMSNTSRIVDKLMKKGQVERTLCPNNRREVEIRITDKGLRDLEQMSVIVHQTEQAIFKNFEKEDLVQLNQLLDKF</sequence>
<protein>
    <submittedName>
        <fullName evidence="2">MarR family transcriptional regulator</fullName>
    </submittedName>
</protein>
<dbReference type="PANTHER" id="PTHR33164">
    <property type="entry name" value="TRANSCRIPTIONAL REGULATOR, MARR FAMILY"/>
    <property type="match status" value="1"/>
</dbReference>
<dbReference type="InterPro" id="IPR036388">
    <property type="entry name" value="WH-like_DNA-bd_sf"/>
</dbReference>
<dbReference type="InterPro" id="IPR036390">
    <property type="entry name" value="WH_DNA-bd_sf"/>
</dbReference>
<name>A0A2A4G6B9_9FLAO</name>
<keyword evidence="3" id="KW-1185">Reference proteome</keyword>
<comment type="caution">
    <text evidence="2">The sequence shown here is derived from an EMBL/GenBank/DDBJ whole genome shotgun (WGS) entry which is preliminary data.</text>
</comment>
<dbReference type="EMBL" id="NBWU01000005">
    <property type="protein sequence ID" value="PCE63504.1"/>
    <property type="molecule type" value="Genomic_DNA"/>
</dbReference>
<evidence type="ECO:0000313" key="3">
    <source>
        <dbReference type="Proteomes" id="UP000219559"/>
    </source>
</evidence>
<gene>
    <name evidence="2" type="ORF">B7P33_14950</name>
</gene>
<organism evidence="2 3">
    <name type="scientific">Sediminicola luteus</name>
    <dbReference type="NCBI Taxonomy" id="319238"/>
    <lineage>
        <taxon>Bacteria</taxon>
        <taxon>Pseudomonadati</taxon>
        <taxon>Bacteroidota</taxon>
        <taxon>Flavobacteriia</taxon>
        <taxon>Flavobacteriales</taxon>
        <taxon>Flavobacteriaceae</taxon>
        <taxon>Sediminicola</taxon>
    </lineage>
</organism>
<evidence type="ECO:0000313" key="2">
    <source>
        <dbReference type="EMBL" id="PCE63504.1"/>
    </source>
</evidence>
<dbReference type="PRINTS" id="PR00598">
    <property type="entry name" value="HTHMARR"/>
</dbReference>
<dbReference type="GO" id="GO:0003700">
    <property type="term" value="F:DNA-binding transcription factor activity"/>
    <property type="evidence" value="ECO:0007669"/>
    <property type="project" value="InterPro"/>
</dbReference>
<evidence type="ECO:0000259" key="1">
    <source>
        <dbReference type="PROSITE" id="PS50995"/>
    </source>
</evidence>
<dbReference type="AlphaFoldDB" id="A0A2A4G6B9"/>
<dbReference type="SMART" id="SM00347">
    <property type="entry name" value="HTH_MARR"/>
    <property type="match status" value="1"/>
</dbReference>
<feature type="domain" description="HTH marR-type" evidence="1">
    <location>
        <begin position="16"/>
        <end position="148"/>
    </location>
</feature>
<dbReference type="GO" id="GO:0006950">
    <property type="term" value="P:response to stress"/>
    <property type="evidence" value="ECO:0007669"/>
    <property type="project" value="TreeGrafter"/>
</dbReference>
<dbReference type="OrthoDB" id="763883at2"/>